<dbReference type="InterPro" id="IPR047691">
    <property type="entry name" value="PelF-like"/>
</dbReference>
<dbReference type="Gene3D" id="3.40.50.2000">
    <property type="entry name" value="Glycogen Phosphorylase B"/>
    <property type="match status" value="2"/>
</dbReference>
<dbReference type="Proteomes" id="UP001303902">
    <property type="component" value="Chromosome"/>
</dbReference>
<dbReference type="Pfam" id="PF11997">
    <property type="entry name" value="DUF3492"/>
    <property type="match status" value="1"/>
</dbReference>
<feature type="domain" description="DUF3492" evidence="2">
    <location>
        <begin position="1"/>
        <end position="259"/>
    </location>
</feature>
<sequence length="477" mass="54804">MRICIIAEGSYPYVTGGVSSWIQSVITQMPEHEFIIYAISPEKKQRGQFKYELPDNLVEVKESFLDSYLEEKVKWGKSFKMTIGEKRNVKSLLGSEGEMDWPAFIRMVRSPRFSNVSDFLTSRDFYDILHELCEEHYPLVPFTEMFWTVRSMILPLLIIIRDDIPKADLYHGVSTGYAGIIGTVANEVHGKPFLLTEHGIYSREREEEIIKADWVKGYFKDLWIQYFYRLSSSAYNHSDWVTTLFGRNKEVEVELGCAEEKIEIIPNGVSVVDYKRLPSTKPENEFYIGAIVRVVPIKDIKTMLQSFALIKQKLPNAVFYILGPYEENEDYYEECLQLVEVLELKDVFFTGLVPIREYIGKMDLLVLSSISEGQPLAILEGMAAGKPFVATDVGSCRELLEGIDDGIGPSGIVVPVMHYEQMANAAIKLYKDEALRLEMARNAYKRVERYYRQDDVIKNYRRLYESMGGGHDGGHRI</sequence>
<dbReference type="InterPro" id="IPR022622">
    <property type="entry name" value="DUF3492"/>
</dbReference>
<gene>
    <name evidence="3" type="primary">pelF</name>
    <name evidence="3" type="ORF">QWT69_13245</name>
</gene>
<dbReference type="InterPro" id="IPR001296">
    <property type="entry name" value="Glyco_trans_1"/>
</dbReference>
<dbReference type="Pfam" id="PF00534">
    <property type="entry name" value="Glycos_transf_1"/>
    <property type="match status" value="1"/>
</dbReference>
<dbReference type="EMBL" id="CP129118">
    <property type="protein sequence ID" value="WOV86827.1"/>
    <property type="molecule type" value="Genomic_DNA"/>
</dbReference>
<accession>A0ABZ0L2I8</accession>
<name>A0ABZ0L2I8_9BACL</name>
<evidence type="ECO:0000313" key="3">
    <source>
        <dbReference type="EMBL" id="WOV86827.1"/>
    </source>
</evidence>
<organism evidence="3 4">
    <name type="scientific">Sporosarcina oncorhynchi</name>
    <dbReference type="NCBI Taxonomy" id="3056444"/>
    <lineage>
        <taxon>Bacteria</taxon>
        <taxon>Bacillati</taxon>
        <taxon>Bacillota</taxon>
        <taxon>Bacilli</taxon>
        <taxon>Bacillales</taxon>
        <taxon>Caryophanaceae</taxon>
        <taxon>Sporosarcina</taxon>
    </lineage>
</organism>
<dbReference type="RefSeq" id="WP_317966346.1">
    <property type="nucleotide sequence ID" value="NZ_CP129118.1"/>
</dbReference>
<evidence type="ECO:0000259" key="1">
    <source>
        <dbReference type="Pfam" id="PF00534"/>
    </source>
</evidence>
<dbReference type="SUPFAM" id="SSF53756">
    <property type="entry name" value="UDP-Glycosyltransferase/glycogen phosphorylase"/>
    <property type="match status" value="1"/>
</dbReference>
<keyword evidence="4" id="KW-1185">Reference proteome</keyword>
<dbReference type="NCBIfam" id="NF038011">
    <property type="entry name" value="PelF"/>
    <property type="match status" value="1"/>
</dbReference>
<reference evidence="3 4" key="1">
    <citation type="submission" date="2023-06" db="EMBL/GenBank/DDBJ databases">
        <title>Sporosarcina sp. nov., isolated from Korean tranditional fermented seafood 'Jeotgal'.</title>
        <authorList>
            <person name="Yang A.I."/>
            <person name="Shin N.-R."/>
        </authorList>
    </citation>
    <scope>NUCLEOTIDE SEQUENCE [LARGE SCALE GENOMIC DNA]</scope>
    <source>
        <strain evidence="3 4">T2O-4</strain>
    </source>
</reference>
<evidence type="ECO:0000259" key="2">
    <source>
        <dbReference type="Pfam" id="PF11997"/>
    </source>
</evidence>
<evidence type="ECO:0000313" key="4">
    <source>
        <dbReference type="Proteomes" id="UP001303902"/>
    </source>
</evidence>
<dbReference type="PANTHER" id="PTHR12526">
    <property type="entry name" value="GLYCOSYLTRANSFERASE"/>
    <property type="match status" value="1"/>
</dbReference>
<feature type="domain" description="Glycosyl transferase family 1" evidence="1">
    <location>
        <begin position="279"/>
        <end position="446"/>
    </location>
</feature>
<protein>
    <submittedName>
        <fullName evidence="3">GT4 family glycosyltransferase PelF</fullName>
    </submittedName>
</protein>
<proteinExistence type="predicted"/>
<dbReference type="PANTHER" id="PTHR12526:SF608">
    <property type="entry name" value="PELF"/>
    <property type="match status" value="1"/>
</dbReference>